<dbReference type="Gene3D" id="2.60.40.200">
    <property type="entry name" value="Superoxide dismutase, copper/zinc binding domain"/>
    <property type="match status" value="1"/>
</dbReference>
<dbReference type="InterPro" id="IPR036423">
    <property type="entry name" value="SOD-like_Cu/Zn_dom_sf"/>
</dbReference>
<dbReference type="PANTHER" id="PTHR20910:SF1">
    <property type="entry name" value="SUPEROXIDE DISMUTASE COPPER_ZINC BINDING DOMAIN-CONTAINING PROTEIN"/>
    <property type="match status" value="1"/>
</dbReference>
<organism evidence="1 2">
    <name type="scientific">Meganyctiphanes norvegica</name>
    <name type="common">Northern krill</name>
    <name type="synonym">Thysanopoda norvegica</name>
    <dbReference type="NCBI Taxonomy" id="48144"/>
    <lineage>
        <taxon>Eukaryota</taxon>
        <taxon>Metazoa</taxon>
        <taxon>Ecdysozoa</taxon>
        <taxon>Arthropoda</taxon>
        <taxon>Crustacea</taxon>
        <taxon>Multicrustacea</taxon>
        <taxon>Malacostraca</taxon>
        <taxon>Eumalacostraca</taxon>
        <taxon>Eucarida</taxon>
        <taxon>Euphausiacea</taxon>
        <taxon>Euphausiidae</taxon>
        <taxon>Meganyctiphanes</taxon>
    </lineage>
</organism>
<evidence type="ECO:0000313" key="1">
    <source>
        <dbReference type="EMBL" id="CAL4200410.1"/>
    </source>
</evidence>
<dbReference type="Proteomes" id="UP001497623">
    <property type="component" value="Unassembled WGS sequence"/>
</dbReference>
<protein>
    <submittedName>
        <fullName evidence="1">Uncharacterized protein</fullName>
    </submittedName>
</protein>
<dbReference type="InterPro" id="IPR053257">
    <property type="entry name" value="Cu-only_SOD"/>
</dbReference>
<dbReference type="GO" id="GO:0006801">
    <property type="term" value="P:superoxide metabolic process"/>
    <property type="evidence" value="ECO:0007669"/>
    <property type="project" value="InterPro"/>
</dbReference>
<sequence>RQLVYLDGSFGETILEVNLRHPGLNNRNITRGHNWSVYSVNPINVDIGDEFSQARCETSEYRWNPYLVQHAFPNDHEFYKKECSASFPLRCEVGDLSGRLGSIDVGDIKYVFLDQNMPLSGPHGVMSRSIVIHNENQGSEKFACADIEPDDDIINLANIKRPSKFSPKIFMDDMREVLGVPEWYLSMELQTVTTSVDQKCVSFVIHFMGPLAHTLQRPFYRLLAGGILKKTTLPQPGVPTDPNRKKEVSYRTCGDVLDND</sequence>
<dbReference type="EMBL" id="CAXKWB010076428">
    <property type="protein sequence ID" value="CAL4200410.1"/>
    <property type="molecule type" value="Genomic_DNA"/>
</dbReference>
<dbReference type="SUPFAM" id="SSF49329">
    <property type="entry name" value="Cu,Zn superoxide dismutase-like"/>
    <property type="match status" value="1"/>
</dbReference>
<evidence type="ECO:0000313" key="2">
    <source>
        <dbReference type="Proteomes" id="UP001497623"/>
    </source>
</evidence>
<reference evidence="1 2" key="1">
    <citation type="submission" date="2024-05" db="EMBL/GenBank/DDBJ databases">
        <authorList>
            <person name="Wallberg A."/>
        </authorList>
    </citation>
    <scope>NUCLEOTIDE SEQUENCE [LARGE SCALE GENOMIC DNA]</scope>
</reference>
<dbReference type="AlphaFoldDB" id="A0AAV2SKQ4"/>
<accession>A0AAV2SKQ4</accession>
<feature type="non-terminal residue" evidence="1">
    <location>
        <position position="1"/>
    </location>
</feature>
<name>A0AAV2SKQ4_MEGNR</name>
<comment type="caution">
    <text evidence="1">The sequence shown here is derived from an EMBL/GenBank/DDBJ whole genome shotgun (WGS) entry which is preliminary data.</text>
</comment>
<gene>
    <name evidence="1" type="ORF">MNOR_LOCUS37528</name>
</gene>
<dbReference type="GO" id="GO:0046872">
    <property type="term" value="F:metal ion binding"/>
    <property type="evidence" value="ECO:0007669"/>
    <property type="project" value="InterPro"/>
</dbReference>
<proteinExistence type="predicted"/>
<keyword evidence="2" id="KW-1185">Reference proteome</keyword>
<dbReference type="PANTHER" id="PTHR20910">
    <property type="entry name" value="AGAP001623-PA"/>
    <property type="match status" value="1"/>
</dbReference>